<evidence type="ECO:0000256" key="8">
    <source>
        <dbReference type="ARBA" id="ARBA00022448"/>
    </source>
</evidence>
<dbReference type="InterPro" id="IPR036637">
    <property type="entry name" value="Phosphohistidine_dom_sf"/>
</dbReference>
<evidence type="ECO:0000256" key="16">
    <source>
        <dbReference type="ARBA" id="ARBA00033235"/>
    </source>
</evidence>
<evidence type="ECO:0000256" key="18">
    <source>
        <dbReference type="PIRSR" id="PIRSR000732-1"/>
    </source>
</evidence>
<dbReference type="SUPFAM" id="SSF52009">
    <property type="entry name" value="Phosphohistidine domain"/>
    <property type="match status" value="1"/>
</dbReference>
<feature type="active site" description="Proton donor" evidence="18">
    <location>
        <position position="500"/>
    </location>
</feature>
<dbReference type="AlphaFoldDB" id="A0A174JJ58"/>
<evidence type="ECO:0000256" key="7">
    <source>
        <dbReference type="ARBA" id="ARBA00016544"/>
    </source>
</evidence>
<dbReference type="PRINTS" id="PR01736">
    <property type="entry name" value="PHPHTRNFRASE"/>
</dbReference>
<dbReference type="Pfam" id="PF02896">
    <property type="entry name" value="PEP-utilizers_C"/>
    <property type="match status" value="1"/>
</dbReference>
<dbReference type="GO" id="GO:0009401">
    <property type="term" value="P:phosphoenolpyruvate-dependent sugar phosphotransferase system"/>
    <property type="evidence" value="ECO:0007669"/>
    <property type="project" value="UniProtKB-KW"/>
</dbReference>
<keyword evidence="8 17" id="KW-0813">Transport</keyword>
<name>A0A174JJ58_9FIRM</name>
<dbReference type="GO" id="GO:0005737">
    <property type="term" value="C:cytoplasm"/>
    <property type="evidence" value="ECO:0007669"/>
    <property type="project" value="UniProtKB-SubCell"/>
</dbReference>
<evidence type="ECO:0000313" key="25">
    <source>
        <dbReference type="Proteomes" id="UP000095651"/>
    </source>
</evidence>
<dbReference type="GO" id="GO:0008965">
    <property type="term" value="F:phosphoenolpyruvate-protein phosphotransferase activity"/>
    <property type="evidence" value="ECO:0007669"/>
    <property type="project" value="UniProtKB-EC"/>
</dbReference>
<dbReference type="SUPFAM" id="SSF47831">
    <property type="entry name" value="Enzyme I of the PEP:sugar phosphotransferase system HPr-binding (sub)domain"/>
    <property type="match status" value="1"/>
</dbReference>
<evidence type="ECO:0000256" key="12">
    <source>
        <dbReference type="ARBA" id="ARBA00022683"/>
    </source>
</evidence>
<dbReference type="Gene3D" id="3.20.20.60">
    <property type="entry name" value="Phosphoenolpyruvate-binding domains"/>
    <property type="match status" value="1"/>
</dbReference>
<dbReference type="Gene3D" id="3.50.30.10">
    <property type="entry name" value="Phosphohistidine domain"/>
    <property type="match status" value="1"/>
</dbReference>
<evidence type="ECO:0000256" key="15">
    <source>
        <dbReference type="ARBA" id="ARBA00022842"/>
    </source>
</evidence>
<dbReference type="Gene3D" id="1.10.274.10">
    <property type="entry name" value="PtsI, HPr-binding domain"/>
    <property type="match status" value="1"/>
</dbReference>
<evidence type="ECO:0000256" key="14">
    <source>
        <dbReference type="ARBA" id="ARBA00022777"/>
    </source>
</evidence>
<dbReference type="InterPro" id="IPR006318">
    <property type="entry name" value="PTS_EI-like"/>
</dbReference>
<dbReference type="PANTHER" id="PTHR46244:SF3">
    <property type="entry name" value="PHOSPHOENOLPYRUVATE-PROTEIN PHOSPHOTRANSFERASE"/>
    <property type="match status" value="1"/>
</dbReference>
<keyword evidence="24" id="KW-0670">Pyruvate</keyword>
<keyword evidence="10 17" id="KW-0762">Sugar transport</keyword>
<keyword evidence="9 17" id="KW-0963">Cytoplasm</keyword>
<dbReference type="PROSITE" id="PS00370">
    <property type="entry name" value="PEP_ENZYMES_PHOS_SITE"/>
    <property type="match status" value="1"/>
</dbReference>
<feature type="binding site" evidence="19">
    <location>
        <position position="329"/>
    </location>
    <ligand>
        <name>phosphoenolpyruvate</name>
        <dbReference type="ChEBI" id="CHEBI:58702"/>
    </ligand>
</feature>
<dbReference type="Pfam" id="PF00391">
    <property type="entry name" value="PEP-utilizers"/>
    <property type="match status" value="1"/>
</dbReference>
<feature type="binding site" evidence="20">
    <location>
        <position position="453"/>
    </location>
    <ligand>
        <name>Mg(2+)</name>
        <dbReference type="ChEBI" id="CHEBI:18420"/>
    </ligand>
</feature>
<dbReference type="InterPro" id="IPR024692">
    <property type="entry name" value="PTS_EI"/>
</dbReference>
<accession>A0A174JJ58</accession>
<organism evidence="24 25">
    <name type="scientific">Hungatella hathewayi</name>
    <dbReference type="NCBI Taxonomy" id="154046"/>
    <lineage>
        <taxon>Bacteria</taxon>
        <taxon>Bacillati</taxon>
        <taxon>Bacillota</taxon>
        <taxon>Clostridia</taxon>
        <taxon>Lachnospirales</taxon>
        <taxon>Lachnospiraceae</taxon>
        <taxon>Hungatella</taxon>
    </lineage>
</organism>
<dbReference type="InterPro" id="IPR018274">
    <property type="entry name" value="PEP_util_AS"/>
</dbReference>
<proteinExistence type="inferred from homology"/>
<keyword evidence="15 17" id="KW-0460">Magnesium</keyword>
<dbReference type="InterPro" id="IPR008731">
    <property type="entry name" value="PTS_EIN"/>
</dbReference>
<dbReference type="NCBIfam" id="TIGR01417">
    <property type="entry name" value="PTS_I_fam"/>
    <property type="match status" value="1"/>
</dbReference>
<comment type="function">
    <text evidence="3 17">General (non sugar-specific) component of the phosphoenolpyruvate-dependent sugar phosphotransferase system (sugar PTS). This major carbohydrate active-transport system catalyzes the phosphorylation of incoming sugar substrates concomitantly with their translocation across the cell membrane. Enzyme I transfers the phosphoryl group from phosphoenolpyruvate (PEP) to the phosphoryl carrier protein (HPr).</text>
</comment>
<evidence type="ECO:0000256" key="20">
    <source>
        <dbReference type="PIRSR" id="PIRSR000732-3"/>
    </source>
</evidence>
<dbReference type="Pfam" id="PF05524">
    <property type="entry name" value="PEP-utilisers_N"/>
    <property type="match status" value="1"/>
</dbReference>
<evidence type="ECO:0000256" key="17">
    <source>
        <dbReference type="PIRNR" id="PIRNR000732"/>
    </source>
</evidence>
<evidence type="ECO:0000256" key="3">
    <source>
        <dbReference type="ARBA" id="ARBA00002728"/>
    </source>
</evidence>
<evidence type="ECO:0000256" key="10">
    <source>
        <dbReference type="ARBA" id="ARBA00022597"/>
    </source>
</evidence>
<dbReference type="EC" id="2.7.3.9" evidence="6 17"/>
<dbReference type="InterPro" id="IPR050499">
    <property type="entry name" value="PEP-utilizing_PTS_enzyme"/>
</dbReference>
<reference evidence="24 25" key="1">
    <citation type="submission" date="2015-09" db="EMBL/GenBank/DDBJ databases">
        <authorList>
            <consortium name="Pathogen Informatics"/>
        </authorList>
    </citation>
    <scope>NUCLEOTIDE SEQUENCE [LARGE SCALE GENOMIC DNA]</scope>
    <source>
        <strain evidence="24 25">2789STDY5608850</strain>
    </source>
</reference>
<evidence type="ECO:0000256" key="13">
    <source>
        <dbReference type="ARBA" id="ARBA00022723"/>
    </source>
</evidence>
<comment type="similarity">
    <text evidence="5 17">Belongs to the PEP-utilizing enzyme family.</text>
</comment>
<evidence type="ECO:0000256" key="4">
    <source>
        <dbReference type="ARBA" id="ARBA00004496"/>
    </source>
</evidence>
<evidence type="ECO:0000259" key="22">
    <source>
        <dbReference type="Pfam" id="PF02896"/>
    </source>
</evidence>
<feature type="binding site" evidence="19">
    <location>
        <begin position="452"/>
        <end position="453"/>
    </location>
    <ligand>
        <name>phosphoenolpyruvate</name>
        <dbReference type="ChEBI" id="CHEBI:58702"/>
    </ligand>
</feature>
<evidence type="ECO:0000259" key="21">
    <source>
        <dbReference type="Pfam" id="PF00391"/>
    </source>
</evidence>
<keyword evidence="13 17" id="KW-0479">Metal-binding</keyword>
<dbReference type="PIRSF" id="PIRSF000732">
    <property type="entry name" value="PTS_enzyme_I"/>
    <property type="match status" value="1"/>
</dbReference>
<evidence type="ECO:0000256" key="1">
    <source>
        <dbReference type="ARBA" id="ARBA00000683"/>
    </source>
</evidence>
<feature type="binding site" evidence="20">
    <location>
        <position position="429"/>
    </location>
    <ligand>
        <name>Mg(2+)</name>
        <dbReference type="ChEBI" id="CHEBI:18420"/>
    </ligand>
</feature>
<protein>
    <recommendedName>
        <fullName evidence="7 17">Phosphoenolpyruvate-protein phosphotransferase</fullName>
        <ecNumber evidence="6 17">2.7.3.9</ecNumber>
    </recommendedName>
    <alternativeName>
        <fullName evidence="16 17">Phosphotransferase system, enzyme I</fullName>
    </alternativeName>
</protein>
<dbReference type="InterPro" id="IPR015813">
    <property type="entry name" value="Pyrv/PenolPyrv_kinase-like_dom"/>
</dbReference>
<comment type="catalytic activity">
    <reaction evidence="1 17">
        <text>L-histidyl-[protein] + phosphoenolpyruvate = N(pros)-phospho-L-histidyl-[protein] + pyruvate</text>
        <dbReference type="Rhea" id="RHEA:23880"/>
        <dbReference type="Rhea" id="RHEA-COMP:9745"/>
        <dbReference type="Rhea" id="RHEA-COMP:9746"/>
        <dbReference type="ChEBI" id="CHEBI:15361"/>
        <dbReference type="ChEBI" id="CHEBI:29979"/>
        <dbReference type="ChEBI" id="CHEBI:58702"/>
        <dbReference type="ChEBI" id="CHEBI:64837"/>
        <dbReference type="EC" id="2.7.3.9"/>
    </reaction>
</comment>
<evidence type="ECO:0000256" key="19">
    <source>
        <dbReference type="PIRSR" id="PIRSR000732-2"/>
    </source>
</evidence>
<dbReference type="PANTHER" id="PTHR46244">
    <property type="entry name" value="PHOSPHOENOLPYRUVATE-PROTEIN PHOSPHOTRANSFERASE"/>
    <property type="match status" value="1"/>
</dbReference>
<dbReference type="InterPro" id="IPR036618">
    <property type="entry name" value="PtsI_HPr-bd_sf"/>
</dbReference>
<evidence type="ECO:0000313" key="24">
    <source>
        <dbReference type="EMBL" id="CUO97897.1"/>
    </source>
</evidence>
<dbReference type="SUPFAM" id="SSF51621">
    <property type="entry name" value="Phosphoenolpyruvate/pyruvate domain"/>
    <property type="match status" value="1"/>
</dbReference>
<evidence type="ECO:0000259" key="23">
    <source>
        <dbReference type="Pfam" id="PF05524"/>
    </source>
</evidence>
<evidence type="ECO:0000256" key="2">
    <source>
        <dbReference type="ARBA" id="ARBA00001946"/>
    </source>
</evidence>
<dbReference type="Proteomes" id="UP000095651">
    <property type="component" value="Unassembled WGS sequence"/>
</dbReference>
<keyword evidence="14 17" id="KW-0418">Kinase</keyword>
<dbReference type="PROSITE" id="PS00742">
    <property type="entry name" value="PEP_ENZYMES_2"/>
    <property type="match status" value="1"/>
</dbReference>
<keyword evidence="11 17" id="KW-0808">Transferase</keyword>
<dbReference type="EMBL" id="CYZE01000015">
    <property type="protein sequence ID" value="CUO97897.1"/>
    <property type="molecule type" value="Genomic_DNA"/>
</dbReference>
<feature type="binding site" evidence="19">
    <location>
        <position position="293"/>
    </location>
    <ligand>
        <name>phosphoenolpyruvate</name>
        <dbReference type="ChEBI" id="CHEBI:58702"/>
    </ligand>
</feature>
<feature type="domain" description="PEP-utilising enzyme mobile" evidence="21">
    <location>
        <begin position="150"/>
        <end position="222"/>
    </location>
</feature>
<sequence>MKGTSASAGIGIGKAAIVEETELVIKKETISDAAAEKERFHAALNQAMEETDALAKDLATRVGEKEAEILNGHLMLLSDPMLTGEIENTIAGENACSEYAIESVCNMYADMFASMGDELMQQRATDMRDIKTRMQKILLGVSSVDIASLPAGSIIVAKDLTPSMTAGINPDNVCGIVTELGGKTSHSAILARALEIPAVVAVEGFLNNVKDGDTVVLDGSEGIVFVNPEETVTAEYETKRTAYLKEKKELDQYIGKPTVTKDGVTIELVANIGKPEDVDKVLQYDAEGIGLFRTEFLFMDRNSMPTEDEQFEAYQKVAIAMNGKPVIIRTLDIGGDKEIPYMGLKKDENPFLGYRAIRFCLDRREDVYRPQLRALLRASAFGNIKIMVPMVTCLEEFREAKAMIEEVKAELDLKGIAYKRDIQVGIMVETAAASLMADAFAKEVDFFSIGTNDLTQYTMSVDRGNDKVSYLYSPLNPAVLRSIRHIIQCGRKEGIMVGMCGEAASDPLMIPLLLAFGLNEFSMSASAVLNARKLITGYSIAELQSIADQAMSFVTAGEVEAYMREQQ</sequence>
<feature type="active site" description="Tele-phosphohistidine intermediate" evidence="18">
    <location>
        <position position="186"/>
    </location>
</feature>
<comment type="subcellular location">
    <subcellularLocation>
        <location evidence="4 17">Cytoplasm</location>
    </subcellularLocation>
</comment>
<feature type="domain" description="Phosphotransferase system enzyme I N-terminal" evidence="23">
    <location>
        <begin position="2"/>
        <end position="123"/>
    </location>
</feature>
<dbReference type="InterPro" id="IPR000121">
    <property type="entry name" value="PEP_util_C"/>
</dbReference>
<comment type="cofactor">
    <cofactor evidence="2 17 20">
        <name>Mg(2+)</name>
        <dbReference type="ChEBI" id="CHEBI:18420"/>
    </cofactor>
</comment>
<gene>
    <name evidence="24" type="primary">ptsI</name>
    <name evidence="24" type="ORF">ERS852407_04595</name>
</gene>
<feature type="domain" description="PEP-utilising enzyme C-terminal" evidence="22">
    <location>
        <begin position="249"/>
        <end position="536"/>
    </location>
</feature>
<evidence type="ECO:0000256" key="6">
    <source>
        <dbReference type="ARBA" id="ARBA00012232"/>
    </source>
</evidence>
<dbReference type="InterPro" id="IPR040442">
    <property type="entry name" value="Pyrv_kinase-like_dom_sf"/>
</dbReference>
<evidence type="ECO:0000256" key="9">
    <source>
        <dbReference type="ARBA" id="ARBA00022490"/>
    </source>
</evidence>
<evidence type="ECO:0000256" key="11">
    <source>
        <dbReference type="ARBA" id="ARBA00022679"/>
    </source>
</evidence>
<dbReference type="GO" id="GO:0046872">
    <property type="term" value="F:metal ion binding"/>
    <property type="evidence" value="ECO:0007669"/>
    <property type="project" value="UniProtKB-KW"/>
</dbReference>
<dbReference type="InterPro" id="IPR008279">
    <property type="entry name" value="PEP-util_enz_mobile_dom"/>
</dbReference>
<keyword evidence="12 17" id="KW-0598">Phosphotransferase system</keyword>
<dbReference type="GO" id="GO:0016301">
    <property type="term" value="F:kinase activity"/>
    <property type="evidence" value="ECO:0007669"/>
    <property type="project" value="UniProtKB-KW"/>
</dbReference>
<evidence type="ECO:0000256" key="5">
    <source>
        <dbReference type="ARBA" id="ARBA00007837"/>
    </source>
</evidence>
<dbReference type="InterPro" id="IPR023151">
    <property type="entry name" value="PEP_util_CS"/>
</dbReference>
<feature type="binding site" evidence="19">
    <location>
        <position position="463"/>
    </location>
    <ligand>
        <name>phosphoenolpyruvate</name>
        <dbReference type="ChEBI" id="CHEBI:58702"/>
    </ligand>
</feature>